<dbReference type="PANTHER" id="PTHR33823:SF4">
    <property type="entry name" value="GENERAL STRESS PROTEIN 16O"/>
    <property type="match status" value="1"/>
</dbReference>
<evidence type="ECO:0000256" key="2">
    <source>
        <dbReference type="ARBA" id="ARBA00022771"/>
    </source>
</evidence>
<keyword evidence="1" id="KW-0479">Metal-binding</keyword>
<evidence type="ECO:0000313" key="7">
    <source>
        <dbReference type="Proteomes" id="UP001203338"/>
    </source>
</evidence>
<gene>
    <name evidence="6" type="ORF">M3P05_01450</name>
</gene>
<dbReference type="SUPFAM" id="SSF57716">
    <property type="entry name" value="Glucocorticoid receptor-like (DNA-binding domain)"/>
    <property type="match status" value="1"/>
</dbReference>
<dbReference type="Proteomes" id="UP001203338">
    <property type="component" value="Unassembled WGS sequence"/>
</dbReference>
<dbReference type="RefSeq" id="WP_249697450.1">
    <property type="nucleotide sequence ID" value="NZ_JAMFLX010000001.1"/>
</dbReference>
<protein>
    <submittedName>
        <fullName evidence="6">TraR/DksA C4-type zinc finger protein</fullName>
    </submittedName>
</protein>
<evidence type="ECO:0000259" key="5">
    <source>
        <dbReference type="Pfam" id="PF01258"/>
    </source>
</evidence>
<name>A0ABT0PB87_9GAMM</name>
<dbReference type="PANTHER" id="PTHR33823">
    <property type="entry name" value="RNA POLYMERASE-BINDING TRANSCRIPTION FACTOR DKSA-RELATED"/>
    <property type="match status" value="1"/>
</dbReference>
<dbReference type="InterPro" id="IPR000962">
    <property type="entry name" value="Znf_DskA_TraR"/>
</dbReference>
<keyword evidence="7" id="KW-1185">Reference proteome</keyword>
<reference evidence="6 7" key="1">
    <citation type="submission" date="2022-05" db="EMBL/GenBank/DDBJ databases">
        <authorList>
            <person name="Park J.-S."/>
        </authorList>
    </citation>
    <scope>NUCLEOTIDE SEQUENCE [LARGE SCALE GENOMIC DNA]</scope>
    <source>
        <strain evidence="6 7">2012CJ34-2</strain>
    </source>
</reference>
<evidence type="ECO:0000256" key="3">
    <source>
        <dbReference type="ARBA" id="ARBA00022833"/>
    </source>
</evidence>
<evidence type="ECO:0000256" key="4">
    <source>
        <dbReference type="PROSITE-ProRule" id="PRU00510"/>
    </source>
</evidence>
<dbReference type="EMBL" id="JAMFLX010000001">
    <property type="protein sequence ID" value="MCL6268619.1"/>
    <property type="molecule type" value="Genomic_DNA"/>
</dbReference>
<proteinExistence type="predicted"/>
<evidence type="ECO:0000313" key="6">
    <source>
        <dbReference type="EMBL" id="MCL6268619.1"/>
    </source>
</evidence>
<keyword evidence="3" id="KW-0862">Zinc</keyword>
<comment type="caution">
    <text evidence="6">The sequence shown here is derived from an EMBL/GenBank/DDBJ whole genome shotgun (WGS) entry which is preliminary data.</text>
</comment>
<dbReference type="Pfam" id="PF01258">
    <property type="entry name" value="zf-dskA_traR"/>
    <property type="match status" value="1"/>
</dbReference>
<dbReference type="Gene3D" id="1.20.120.910">
    <property type="entry name" value="DksA, coiled-coil domain"/>
    <property type="match status" value="1"/>
</dbReference>
<sequence length="119" mass="13553">MDELTPEECHELKADLEQLKIQLQQQLEQAIQSSQVVSLDQQAVGRVSRIDAIQQQSMAVAGKQQCEIRLRQVLRALSSFDDEEYGYCRSCDEPIGYKRLKVRPETPLCLSCQANAEQQ</sequence>
<organism evidence="6 7">
    <name type="scientific">Parendozoicomonas callyspongiae</name>
    <dbReference type="NCBI Taxonomy" id="2942213"/>
    <lineage>
        <taxon>Bacteria</taxon>
        <taxon>Pseudomonadati</taxon>
        <taxon>Pseudomonadota</taxon>
        <taxon>Gammaproteobacteria</taxon>
        <taxon>Oceanospirillales</taxon>
        <taxon>Endozoicomonadaceae</taxon>
        <taxon>Parendozoicomonas</taxon>
    </lineage>
</organism>
<feature type="domain" description="Zinc finger DksA/TraR C4-type" evidence="5">
    <location>
        <begin position="84"/>
        <end position="118"/>
    </location>
</feature>
<accession>A0ABT0PB87</accession>
<evidence type="ECO:0000256" key="1">
    <source>
        <dbReference type="ARBA" id="ARBA00022723"/>
    </source>
</evidence>
<keyword evidence="2" id="KW-0863">Zinc-finger</keyword>
<dbReference type="PROSITE" id="PS51128">
    <property type="entry name" value="ZF_DKSA_2"/>
    <property type="match status" value="1"/>
</dbReference>
<feature type="zinc finger region" description="dksA C4-type" evidence="4">
    <location>
        <begin position="88"/>
        <end position="112"/>
    </location>
</feature>